<keyword evidence="3" id="KW-0863">Zinc-finger</keyword>
<dbReference type="InterPro" id="IPR009057">
    <property type="entry name" value="Homeodomain-like_sf"/>
</dbReference>
<dbReference type="InterPro" id="IPR036116">
    <property type="entry name" value="FN3_sf"/>
</dbReference>
<keyword evidence="1" id="KW-0238">DNA-binding</keyword>
<dbReference type="InterPro" id="IPR013087">
    <property type="entry name" value="Znf_C2H2_type"/>
</dbReference>
<dbReference type="Proteomes" id="UP001164746">
    <property type="component" value="Chromosome 5"/>
</dbReference>
<evidence type="ECO:0000256" key="3">
    <source>
        <dbReference type="PROSITE-ProRule" id="PRU00042"/>
    </source>
</evidence>
<dbReference type="PROSITE" id="PS50157">
    <property type="entry name" value="ZINC_FINGER_C2H2_2"/>
    <property type="match status" value="1"/>
</dbReference>
<evidence type="ECO:0000256" key="4">
    <source>
        <dbReference type="SAM" id="MobiDB-lite"/>
    </source>
</evidence>
<reference evidence="7" key="1">
    <citation type="submission" date="2022-11" db="EMBL/GenBank/DDBJ databases">
        <title>Centuries of genome instability and evolution in soft-shell clam transmissible cancer (bioRxiv).</title>
        <authorList>
            <person name="Hart S.F.M."/>
            <person name="Yonemitsu M.A."/>
            <person name="Giersch R.M."/>
            <person name="Beal B.F."/>
            <person name="Arriagada G."/>
            <person name="Davis B.W."/>
            <person name="Ostrander E.A."/>
            <person name="Goff S.P."/>
            <person name="Metzger M.J."/>
        </authorList>
    </citation>
    <scope>NUCLEOTIDE SEQUENCE</scope>
    <source>
        <strain evidence="7">MELC-2E11</strain>
        <tissue evidence="7">Siphon/mantle</tissue>
    </source>
</reference>
<dbReference type="PANTHER" id="PTHR19303">
    <property type="entry name" value="TRANSPOSON"/>
    <property type="match status" value="1"/>
</dbReference>
<evidence type="ECO:0000313" key="8">
    <source>
        <dbReference type="Proteomes" id="UP001164746"/>
    </source>
</evidence>
<dbReference type="InterPro" id="IPR006600">
    <property type="entry name" value="HTH_CenpB_DNA-bd_dom"/>
</dbReference>
<dbReference type="PROSITE" id="PS51253">
    <property type="entry name" value="HTH_CENPB"/>
    <property type="match status" value="1"/>
</dbReference>
<keyword evidence="8" id="KW-1185">Reference proteome</keyword>
<name>A0ABY7E752_MYAAR</name>
<accession>A0ABY7E752</accession>
<dbReference type="SUPFAM" id="SSF49265">
    <property type="entry name" value="Fibronectin type III"/>
    <property type="match status" value="1"/>
</dbReference>
<gene>
    <name evidence="7" type="ORF">MAR_020358</name>
</gene>
<dbReference type="Pfam" id="PF03221">
    <property type="entry name" value="HTH_Tnp_Tc5"/>
    <property type="match status" value="1"/>
</dbReference>
<dbReference type="EMBL" id="CP111016">
    <property type="protein sequence ID" value="WAR04989.1"/>
    <property type="molecule type" value="Genomic_DNA"/>
</dbReference>
<evidence type="ECO:0000313" key="7">
    <source>
        <dbReference type="EMBL" id="WAR04989.1"/>
    </source>
</evidence>
<protein>
    <submittedName>
        <fullName evidence="7">Uncharacterized protein</fullName>
    </submittedName>
</protein>
<feature type="region of interest" description="Disordered" evidence="4">
    <location>
        <begin position="1654"/>
        <end position="1679"/>
    </location>
</feature>
<sequence length="2335" mass="265115">MNERGRKKVTCEQCGKSFVSFEDLTLHQSTEKGHITPNYLSKPTSVEVRTVHQSCIRLNWSPPMGIAVHQYYIQSYNPGKQEWSSLGVVHPQMPSFIINSDMLSDLCKPVAEIGICAVNVQQQCGPRYVVQFQKIPIQVNGMGVLEYKLEKTHWQKLDWKIHHSAPYQLKNLKTSGPVGTPEKLAARQTANKDILLSWCEPGVNRDEDQDLAISSHGNFTGYSIFISKVNSDTWACVKNLNEEVYSTVIPHENIPELSEYQVGIKAKKGFHTGPMAILCFHHMKPDGSVFVNELEPCKTCNALKTKSVRSFVTKGTGINRMEVDSDDDLQVDEDVFCLEKSSKTDVFQTANHDLKRAMGRKAVFFFANHFYQPVTELPISISNVHSDGCGKIRLKVSISQDLWRTLNTTLDDQGKPLYHVFLRMGRHYGDKFEDEIPECLISVNKRIVKVQPYMVYIHMVRKLGPKATVRRLLKERVVPQSRTKRLRKTDDVPQVKIENVEGESWSTENGGWYLSQYGLELKDNDVELVDAEVRQDIDQTDGMICDNNSSNLKVEDFSYSKDDNEAEDMSIQNIDIFPHKKGSAQDTSTSQIMIEDQESGKRVYLYENILSEDGDEFLSCESELEKRKSESLEGDHNVNNHDALGLAFNFTQATSSSQNSNVEETVTMDTNAHLINVEESVPKPRKDIHEIFELLKITSYFPFKRKIVCDIFLKTNYQHKKSYEDKALENAVSAVLQKGMSIRKAALEFGINMSTLHRRCQQTRPRKKEYQQKKKNRDEALQNAVSAVLQKGMSIRKAALEFGTNMSTLHRHCRHKGPRKKEYPHKKSYDDEALENAVSAVLQKGMSIRKAALEFGIPPSTLNKRCHQTGPRKKVYQHKKSYDDEALENAVSAVLQKGMSIRKAALEFGIPSSTLNERCHQTGPRNEEYQHKKTYGDEAFENAVSAVLQKGMSIRKAALEFGIPPTTLHERLKRKDPTDSIARKVGWQKDFSNNQEECLAELLLYMAAHGLPATRKMLRDRVKELLQISGTACRVNIEMGPSNHWLRGFVKRHLLFDHMAETRPPLDPPESIKEFFDMYEKTIVECGLQNKDDQIFNCDGTRWTEKSFKLCPKTGHQLEMKTGTGSHVTAHMCISAGGRFLPSMLIYKIFIPNCGMERPVLLVMNNLYNPVSIPTMLAAKENSIILFGVPGNSTHILHPLVVEIFGELQATVHDISSSQLDASKRVVIEKTEYPAILSQAIDQTAPESVQHAFEVTGLCPVNREAIDMSKLAQVKDEPEGRMDCAGPMVENEREVIDMNLYLASDTVFGLCDEQESESSQEDVQIQKGLTPCSTLIQGQKRIITTPAGKKKRITSRYIINSKIYLDEEITCKIFTCSECKMEYSYARMFEGAEQKMCLDCALEHNFLSKDLFTVLNTGNISLQPSYSHSRKFWCTKCRHKYGLSMLYKVNDLNMFCKNCALELNYISQGTGDQLSSIKLCSCSKCKKQQEDKEIAAENSRLKHKKQHKDKEIAAENSCLKHKKQHKDKEIAAENSCLKHKKQHKDKEIAAENSRLKHKKQHKDKDIAAENQTKLNQSKQNINVIKKLPIDEEQMVEENNDLTKKCYLPMCPAPRQCSNYNQAGICMKDNLTSRKIAFTNFVKKKIAAKMKQKGVALDESNHSKESELSHVDDPQHPDLGNSAKGTSKVCVICHTNQDGNNVVWYQNDSQQICPLCFQKKLVEKCIEANQKRRKIAATDFKRKKSAAKMKQKGVKLDVSNHCKKRGSSLVDTKQHPDLDNSAKDTSKVCFICHINQDGKKTVVWHQIDSKPICFLCFKKKMVEKGKKEKLTRKKIAFTNFVKKKLAAKMKQKGVTLDESNHCIESDSSHVDTPQHLDLGNSAKDTSNVCVICHTNQDGNKAAVRHQIDSQPICSWCFKKKQEEKGSTNKETPYVAENHCRNYQKDKDLEKDCNDEVCKNTSSKKNGKYSPFDSKVNNLKALNKDRQNNALKHCHSDESIVCILDSSTASPTYAIDMAYDINEPELNSDNYIEVLECDAGEFDNEGDGSNDHRNVQTNENSAIKHILQKKGSERDIEVTDNDDKGFDFFKHLRSYGIAKDKKTPFDPRTSNQSKNINSLKNQGLPEEMKGANPFCETEAHTKQEMITEVLVCTHCSLRDQAGCVHHWYNVGGNFYCSDCFSLFQSALQDNHVSERNTTKFCLFIRFKKLSNSSIFDVEGVEFTAQFEELAKHEQKGEIDNTSVKDTETSPNKSNSLSMRCILDYKGCCRSMKCSSLCQHFREWRCGQVPLSFISDCHVSLCRIDGVCKRCKVRHIKISALDNQGVNKRKLRGKESQN</sequence>
<feature type="compositionally biased region" description="Basic and acidic residues" evidence="4">
    <location>
        <begin position="1658"/>
        <end position="1675"/>
    </location>
</feature>
<feature type="domain" description="C2H2-type" evidence="5">
    <location>
        <begin position="9"/>
        <end position="36"/>
    </location>
</feature>
<keyword evidence="2" id="KW-0539">Nucleus</keyword>
<dbReference type="InterPro" id="IPR050863">
    <property type="entry name" value="CenT-Element_Derived"/>
</dbReference>
<proteinExistence type="predicted"/>
<evidence type="ECO:0000256" key="1">
    <source>
        <dbReference type="ARBA" id="ARBA00023125"/>
    </source>
</evidence>
<dbReference type="InterPro" id="IPR007889">
    <property type="entry name" value="HTH_Psq"/>
</dbReference>
<keyword evidence="3" id="KW-0479">Metal-binding</keyword>
<dbReference type="InterPro" id="IPR036280">
    <property type="entry name" value="Multihaem_cyt_sf"/>
</dbReference>
<evidence type="ECO:0000256" key="2">
    <source>
        <dbReference type="ARBA" id="ARBA00023242"/>
    </source>
</evidence>
<dbReference type="InterPro" id="IPR003961">
    <property type="entry name" value="FN3_dom"/>
</dbReference>
<evidence type="ECO:0000259" key="5">
    <source>
        <dbReference type="PROSITE" id="PS50157"/>
    </source>
</evidence>
<keyword evidence="3" id="KW-0862">Zinc</keyword>
<dbReference type="CDD" id="cd00063">
    <property type="entry name" value="FN3"/>
    <property type="match status" value="2"/>
</dbReference>
<dbReference type="SUPFAM" id="SSF48695">
    <property type="entry name" value="Multiheme cytochromes"/>
    <property type="match status" value="1"/>
</dbReference>
<dbReference type="PANTHER" id="PTHR19303:SF74">
    <property type="entry name" value="POGO TRANSPOSABLE ELEMENT WITH KRAB DOMAIN"/>
    <property type="match status" value="1"/>
</dbReference>
<feature type="domain" description="HTH CENPB-type" evidence="6">
    <location>
        <begin position="983"/>
        <end position="1059"/>
    </location>
</feature>
<dbReference type="Pfam" id="PF05225">
    <property type="entry name" value="HTH_psq"/>
    <property type="match status" value="5"/>
</dbReference>
<feature type="region of interest" description="Disordered" evidence="4">
    <location>
        <begin position="1541"/>
        <end position="1574"/>
    </location>
</feature>
<dbReference type="SUPFAM" id="SSF46689">
    <property type="entry name" value="Homeodomain-like"/>
    <property type="match status" value="4"/>
</dbReference>
<dbReference type="Gene3D" id="1.10.10.60">
    <property type="entry name" value="Homeodomain-like"/>
    <property type="match status" value="5"/>
</dbReference>
<evidence type="ECO:0000259" key="6">
    <source>
        <dbReference type="PROSITE" id="PS51253"/>
    </source>
</evidence>
<organism evidence="7 8">
    <name type="scientific">Mya arenaria</name>
    <name type="common">Soft-shell clam</name>
    <dbReference type="NCBI Taxonomy" id="6604"/>
    <lineage>
        <taxon>Eukaryota</taxon>
        <taxon>Metazoa</taxon>
        <taxon>Spiralia</taxon>
        <taxon>Lophotrochozoa</taxon>
        <taxon>Mollusca</taxon>
        <taxon>Bivalvia</taxon>
        <taxon>Autobranchia</taxon>
        <taxon>Heteroconchia</taxon>
        <taxon>Euheterodonta</taxon>
        <taxon>Imparidentia</taxon>
        <taxon>Neoheterodontei</taxon>
        <taxon>Myida</taxon>
        <taxon>Myoidea</taxon>
        <taxon>Myidae</taxon>
        <taxon>Mya</taxon>
    </lineage>
</organism>